<evidence type="ECO:0000259" key="8">
    <source>
        <dbReference type="PROSITE" id="PS51278"/>
    </source>
</evidence>
<evidence type="ECO:0000256" key="1">
    <source>
        <dbReference type="ARBA" id="ARBA00005209"/>
    </source>
</evidence>
<evidence type="ECO:0000256" key="4">
    <source>
        <dbReference type="ARBA" id="ARBA00022676"/>
    </source>
</evidence>
<gene>
    <name evidence="9" type="ORF">METZ01_LOCUS146647</name>
</gene>
<accession>A0A381ZYJ2</accession>
<sequence>MELTTHPYFLDSANNDKFHEECGVFGIIGSPDAAAHTVLGLHALQHRGQEAAGIVSYNRGQFYSHRSLGHVGDNFNSEAVISSLPGDPALGHNRYATTGETILRNVQPLFAELQSGGFAIGHNGNLTNAGTLRSQLVQRGCIFQSTMDSEVIIHLIATSSYRDLLDKIVDALHAVVGAYSLVAMTDDRLIGVRDPMGVRPLILGRLDGAPILTSETCALDIIGADFVREIDPGEMVVCDYDGIESLSPLPTAKSRPCIFEYVYFSRPDSITNGRSIYSVRKAIGAQLARENVVEVDVVIPVPDSGTPAAIGYAEKAGVPFELGIIRNHYVGRTFIEPSQNIRNFGVKLKHNANRAEIEGRRVVLVDDSIVRGTTSKKIVQMVRDAGAAEVHMRIASPPTAHPCYYGIDTPSREELMAAQLDVDAMAKQIGVDSLAFISIDGLYQAVGGANRDFGEPQFCDACFTGEYPVSLVDLAQGRLPTQLSLLAEHS</sequence>
<dbReference type="CDD" id="cd00715">
    <property type="entry name" value="GPATase_N"/>
    <property type="match status" value="1"/>
</dbReference>
<keyword evidence="5" id="KW-0808">Transferase</keyword>
<proteinExistence type="inferred from homology"/>
<dbReference type="PANTHER" id="PTHR11907">
    <property type="entry name" value="AMIDOPHOSPHORIBOSYLTRANSFERASE"/>
    <property type="match status" value="1"/>
</dbReference>
<name>A0A381ZYJ2_9ZZZZ</name>
<dbReference type="InterPro" id="IPR029057">
    <property type="entry name" value="PRTase-like"/>
</dbReference>
<organism evidence="9">
    <name type="scientific">marine metagenome</name>
    <dbReference type="NCBI Taxonomy" id="408172"/>
    <lineage>
        <taxon>unclassified sequences</taxon>
        <taxon>metagenomes</taxon>
        <taxon>ecological metagenomes</taxon>
    </lineage>
</organism>
<dbReference type="NCBIfam" id="TIGR01134">
    <property type="entry name" value="purF"/>
    <property type="match status" value="1"/>
</dbReference>
<dbReference type="InterPro" id="IPR000836">
    <property type="entry name" value="PRTase_dom"/>
</dbReference>
<dbReference type="Gene3D" id="3.60.20.10">
    <property type="entry name" value="Glutamine Phosphoribosylpyrophosphate, subunit 1, domain 1"/>
    <property type="match status" value="1"/>
</dbReference>
<dbReference type="CDD" id="cd06223">
    <property type="entry name" value="PRTases_typeI"/>
    <property type="match status" value="1"/>
</dbReference>
<dbReference type="HAMAP" id="MF_01931">
    <property type="entry name" value="PurF"/>
    <property type="match status" value="1"/>
</dbReference>
<comment type="similarity">
    <text evidence="2">In the C-terminal section; belongs to the purine/pyrimidine phosphoribosyltransferase family.</text>
</comment>
<keyword evidence="4" id="KW-0328">Glycosyltransferase</keyword>
<comment type="pathway">
    <text evidence="1">Purine metabolism; IMP biosynthesis via de novo pathway; N(1)-(5-phospho-D-ribosyl)glycinamide from 5-phospho-alpha-D-ribose 1-diphosphate: step 1/2.</text>
</comment>
<evidence type="ECO:0000256" key="6">
    <source>
        <dbReference type="ARBA" id="ARBA00022755"/>
    </source>
</evidence>
<evidence type="ECO:0000256" key="5">
    <source>
        <dbReference type="ARBA" id="ARBA00022679"/>
    </source>
</evidence>
<keyword evidence="7" id="KW-0315">Glutamine amidotransferase</keyword>
<dbReference type="GO" id="GO:0006189">
    <property type="term" value="P:'de novo' IMP biosynthetic process"/>
    <property type="evidence" value="ECO:0007669"/>
    <property type="project" value="UniProtKB-UniPathway"/>
</dbReference>
<dbReference type="PROSITE" id="PS51278">
    <property type="entry name" value="GATASE_TYPE_2"/>
    <property type="match status" value="1"/>
</dbReference>
<dbReference type="SUPFAM" id="SSF53271">
    <property type="entry name" value="PRTase-like"/>
    <property type="match status" value="1"/>
</dbReference>
<protein>
    <recommendedName>
        <fullName evidence="3">amidophosphoribosyltransferase</fullName>
        <ecNumber evidence="3">2.4.2.14</ecNumber>
    </recommendedName>
</protein>
<dbReference type="Pfam" id="PF00156">
    <property type="entry name" value="Pribosyltran"/>
    <property type="match status" value="1"/>
</dbReference>
<dbReference type="GO" id="GO:0009113">
    <property type="term" value="P:purine nucleobase biosynthetic process"/>
    <property type="evidence" value="ECO:0007669"/>
    <property type="project" value="InterPro"/>
</dbReference>
<dbReference type="SUPFAM" id="SSF56235">
    <property type="entry name" value="N-terminal nucleophile aminohydrolases (Ntn hydrolases)"/>
    <property type="match status" value="1"/>
</dbReference>
<dbReference type="PIRSF" id="PIRSF000485">
    <property type="entry name" value="Amd_phspho_trans"/>
    <property type="match status" value="1"/>
</dbReference>
<dbReference type="UniPathway" id="UPA00074">
    <property type="reaction ID" value="UER00124"/>
</dbReference>
<dbReference type="InterPro" id="IPR035584">
    <property type="entry name" value="PurF_N"/>
</dbReference>
<keyword evidence="6" id="KW-0658">Purine biosynthesis</keyword>
<evidence type="ECO:0000256" key="2">
    <source>
        <dbReference type="ARBA" id="ARBA00010138"/>
    </source>
</evidence>
<dbReference type="Gene3D" id="3.40.50.2020">
    <property type="match status" value="1"/>
</dbReference>
<evidence type="ECO:0000256" key="7">
    <source>
        <dbReference type="ARBA" id="ARBA00022962"/>
    </source>
</evidence>
<dbReference type="InterPro" id="IPR005854">
    <property type="entry name" value="PurF"/>
</dbReference>
<dbReference type="Pfam" id="PF13522">
    <property type="entry name" value="GATase_6"/>
    <property type="match status" value="1"/>
</dbReference>
<dbReference type="AlphaFoldDB" id="A0A381ZYJ2"/>
<feature type="domain" description="Glutamine amidotransferase type-2" evidence="8">
    <location>
        <begin position="22"/>
        <end position="241"/>
    </location>
</feature>
<dbReference type="InterPro" id="IPR017932">
    <property type="entry name" value="GATase_2_dom"/>
</dbReference>
<dbReference type="InterPro" id="IPR029055">
    <property type="entry name" value="Ntn_hydrolases_N"/>
</dbReference>
<evidence type="ECO:0000256" key="3">
    <source>
        <dbReference type="ARBA" id="ARBA00011941"/>
    </source>
</evidence>
<dbReference type="EMBL" id="UINC01023001">
    <property type="protein sequence ID" value="SVA93793.1"/>
    <property type="molecule type" value="Genomic_DNA"/>
</dbReference>
<dbReference type="GO" id="GO:0004044">
    <property type="term" value="F:amidophosphoribosyltransferase activity"/>
    <property type="evidence" value="ECO:0007669"/>
    <property type="project" value="UniProtKB-EC"/>
</dbReference>
<evidence type="ECO:0000313" key="9">
    <source>
        <dbReference type="EMBL" id="SVA93793.1"/>
    </source>
</evidence>
<reference evidence="9" key="1">
    <citation type="submission" date="2018-05" db="EMBL/GenBank/DDBJ databases">
        <authorList>
            <person name="Lanie J.A."/>
            <person name="Ng W.-L."/>
            <person name="Kazmierczak K.M."/>
            <person name="Andrzejewski T.M."/>
            <person name="Davidsen T.M."/>
            <person name="Wayne K.J."/>
            <person name="Tettelin H."/>
            <person name="Glass J.I."/>
            <person name="Rusch D."/>
            <person name="Podicherti R."/>
            <person name="Tsui H.-C.T."/>
            <person name="Winkler M.E."/>
        </authorList>
    </citation>
    <scope>NUCLEOTIDE SEQUENCE</scope>
</reference>
<dbReference type="EC" id="2.4.2.14" evidence="3"/>